<gene>
    <name evidence="6" type="ORF">FGW20_11980</name>
</gene>
<dbReference type="Gene3D" id="3.40.50.1970">
    <property type="match status" value="1"/>
</dbReference>
<dbReference type="CDD" id="cd17814">
    <property type="entry name" value="Fe-ADH-like"/>
    <property type="match status" value="1"/>
</dbReference>
<evidence type="ECO:0000313" key="7">
    <source>
        <dbReference type="Proteomes" id="UP001168423"/>
    </source>
</evidence>
<dbReference type="PANTHER" id="PTHR11496:SF102">
    <property type="entry name" value="ALCOHOL DEHYDROGENASE 4"/>
    <property type="match status" value="1"/>
</dbReference>
<comment type="similarity">
    <text evidence="1">Belongs to the iron-containing alcohol dehydrogenase family.</text>
</comment>
<dbReference type="RefSeq" id="WP_301678331.1">
    <property type="nucleotide sequence ID" value="NZ_VCYI01000019.1"/>
</dbReference>
<evidence type="ECO:0000256" key="3">
    <source>
        <dbReference type="ARBA" id="ARBA00023027"/>
    </source>
</evidence>
<evidence type="ECO:0000259" key="4">
    <source>
        <dbReference type="Pfam" id="PF00465"/>
    </source>
</evidence>
<keyword evidence="3" id="KW-0520">NAD</keyword>
<dbReference type="PROSITE" id="PS00060">
    <property type="entry name" value="ADH_IRON_2"/>
    <property type="match status" value="1"/>
</dbReference>
<dbReference type="InterPro" id="IPR056798">
    <property type="entry name" value="ADH_Fe_C"/>
</dbReference>
<dbReference type="NCBIfam" id="NF041833">
    <property type="entry name" value="Fe_ADH_ErcA"/>
    <property type="match status" value="1"/>
</dbReference>
<sequence length="379" mass="40277">MIQRSQLDLRKFVVPEFICGHGALQLAGRYARNFGMKQVLLVTDPGVRAAGWAGAVGESLVEAGVSFTVFDSISVNPRSRQVMAGMETYLAEECNGIVAVGGGSPMDCAKGIGIASSNMRDIRTFEGVDRVPVPAPPLICIPTTAGSSADVSQFAIITDEERKRKIGIVSKAVVPDISLLDPEPLTTMSRDLTVDSGIDTLSHAVETYVSNASSPMTDVHALEAIRLITSTLPAVLEEPDNLNLRFSTLLASLHAGLAFSNASVGAAHAMAHSLGGAYDLVHGRCNALLLEHVMAANYEAEPERYNRIGAIIGRGGATPAEKVAAFRRALGVTETLAAVGVREDAIPALAEAAYNDPCMVTNPRNFTCEDIERIYMYAF</sequence>
<dbReference type="PANTHER" id="PTHR11496">
    <property type="entry name" value="ALCOHOL DEHYDROGENASE"/>
    <property type="match status" value="1"/>
</dbReference>
<dbReference type="SUPFAM" id="SSF56796">
    <property type="entry name" value="Dehydroquinate synthase-like"/>
    <property type="match status" value="1"/>
</dbReference>
<evidence type="ECO:0000256" key="1">
    <source>
        <dbReference type="ARBA" id="ARBA00007358"/>
    </source>
</evidence>
<dbReference type="EMBL" id="VCYI01000019">
    <property type="protein sequence ID" value="MDN7013735.1"/>
    <property type="molecule type" value="Genomic_DNA"/>
</dbReference>
<protein>
    <submittedName>
        <fullName evidence="6">Iron-containing alcohol dehydrogenase</fullName>
    </submittedName>
</protein>
<accession>A0ABT8M556</accession>
<dbReference type="InterPro" id="IPR018211">
    <property type="entry name" value="ADH_Fe_CS"/>
</dbReference>
<proteinExistence type="inferred from homology"/>
<organism evidence="6 7">
    <name type="scientific">Methanoculleus methanifontis</name>
    <dbReference type="NCBI Taxonomy" id="2584086"/>
    <lineage>
        <taxon>Archaea</taxon>
        <taxon>Methanobacteriati</taxon>
        <taxon>Methanobacteriota</taxon>
        <taxon>Stenosarchaea group</taxon>
        <taxon>Methanomicrobia</taxon>
        <taxon>Methanomicrobiales</taxon>
        <taxon>Methanomicrobiaceae</taxon>
        <taxon>Methanoculleus</taxon>
    </lineage>
</organism>
<feature type="domain" description="Fe-containing alcohol dehydrogenase-like C-terminal" evidence="5">
    <location>
        <begin position="193"/>
        <end position="378"/>
    </location>
</feature>
<dbReference type="Proteomes" id="UP001168423">
    <property type="component" value="Unassembled WGS sequence"/>
</dbReference>
<evidence type="ECO:0000256" key="2">
    <source>
        <dbReference type="ARBA" id="ARBA00023002"/>
    </source>
</evidence>
<reference evidence="6" key="1">
    <citation type="submission" date="2019-05" db="EMBL/GenBank/DDBJ databases">
        <title>Isolation and characterization of methanogens from the cold seep sediment at Four-Way Closure Ridge.</title>
        <authorList>
            <person name="You Y.-T."/>
            <person name="Chen S.-C."/>
            <person name="Zhang W.-L."/>
            <person name="Lai M.-C."/>
        </authorList>
    </citation>
    <scope>NUCLEOTIDE SEQUENCE</scope>
    <source>
        <strain evidence="6">FWC-SCC3</strain>
    </source>
</reference>
<evidence type="ECO:0000313" key="6">
    <source>
        <dbReference type="EMBL" id="MDN7013735.1"/>
    </source>
</evidence>
<dbReference type="Gene3D" id="1.20.1090.10">
    <property type="entry name" value="Dehydroquinate synthase-like - alpha domain"/>
    <property type="match status" value="1"/>
</dbReference>
<feature type="domain" description="Alcohol dehydrogenase iron-type/glycerol dehydrogenase GldA" evidence="4">
    <location>
        <begin position="16"/>
        <end position="182"/>
    </location>
</feature>
<keyword evidence="2" id="KW-0560">Oxidoreductase</keyword>
<dbReference type="InterPro" id="IPR001670">
    <property type="entry name" value="ADH_Fe/GldA"/>
</dbReference>
<dbReference type="Pfam" id="PF00465">
    <property type="entry name" value="Fe-ADH"/>
    <property type="match status" value="1"/>
</dbReference>
<evidence type="ECO:0000259" key="5">
    <source>
        <dbReference type="Pfam" id="PF25137"/>
    </source>
</evidence>
<comment type="caution">
    <text evidence="6">The sequence shown here is derived from an EMBL/GenBank/DDBJ whole genome shotgun (WGS) entry which is preliminary data.</text>
</comment>
<name>A0ABT8M556_9EURY</name>
<keyword evidence="7" id="KW-1185">Reference proteome</keyword>
<dbReference type="Pfam" id="PF25137">
    <property type="entry name" value="ADH_Fe_C"/>
    <property type="match status" value="1"/>
</dbReference>
<dbReference type="InterPro" id="IPR039697">
    <property type="entry name" value="Alcohol_dehydrogenase_Fe"/>
</dbReference>